<accession>A0A426X3Q7</accession>
<sequence length="110" mass="12718">MQHYHYTLALVDRLWDMRVLISQLSRANATLRAQAGWPEEEKKATEAHVMYEFRNQIAIGRFKARYHKLEVNEDPFAELPSDAEVLAPMEVPFNDHPVTPPTLPPPLLCH</sequence>
<dbReference type="EMBL" id="AMZH03027614">
    <property type="protein sequence ID" value="RRT34074.1"/>
    <property type="molecule type" value="Genomic_DNA"/>
</dbReference>
<dbReference type="Proteomes" id="UP000287651">
    <property type="component" value="Unassembled WGS sequence"/>
</dbReference>
<reference evidence="1 2" key="1">
    <citation type="journal article" date="2014" name="Agronomy (Basel)">
        <title>A Draft Genome Sequence for Ensete ventricosum, the Drought-Tolerant Tree Against Hunger.</title>
        <authorList>
            <person name="Harrison J."/>
            <person name="Moore K.A."/>
            <person name="Paszkiewicz K."/>
            <person name="Jones T."/>
            <person name="Grant M."/>
            <person name="Ambacheew D."/>
            <person name="Muzemil S."/>
            <person name="Studholme D.J."/>
        </authorList>
    </citation>
    <scope>NUCLEOTIDE SEQUENCE [LARGE SCALE GENOMIC DNA]</scope>
</reference>
<evidence type="ECO:0000313" key="2">
    <source>
        <dbReference type="Proteomes" id="UP000287651"/>
    </source>
</evidence>
<gene>
    <name evidence="1" type="ORF">B296_00057697</name>
</gene>
<comment type="caution">
    <text evidence="1">The sequence shown here is derived from an EMBL/GenBank/DDBJ whole genome shotgun (WGS) entry which is preliminary data.</text>
</comment>
<name>A0A426X3Q7_ENSVE</name>
<dbReference type="AlphaFoldDB" id="A0A426X3Q7"/>
<evidence type="ECO:0000313" key="1">
    <source>
        <dbReference type="EMBL" id="RRT34074.1"/>
    </source>
</evidence>
<organism evidence="1 2">
    <name type="scientific">Ensete ventricosum</name>
    <name type="common">Abyssinian banana</name>
    <name type="synonym">Musa ensete</name>
    <dbReference type="NCBI Taxonomy" id="4639"/>
    <lineage>
        <taxon>Eukaryota</taxon>
        <taxon>Viridiplantae</taxon>
        <taxon>Streptophyta</taxon>
        <taxon>Embryophyta</taxon>
        <taxon>Tracheophyta</taxon>
        <taxon>Spermatophyta</taxon>
        <taxon>Magnoliopsida</taxon>
        <taxon>Liliopsida</taxon>
        <taxon>Zingiberales</taxon>
        <taxon>Musaceae</taxon>
        <taxon>Ensete</taxon>
    </lineage>
</organism>
<protein>
    <submittedName>
        <fullName evidence="1">Uncharacterized protein</fullName>
    </submittedName>
</protein>
<proteinExistence type="predicted"/>